<evidence type="ECO:0000313" key="2">
    <source>
        <dbReference type="EMBL" id="MEQ2301713.1"/>
    </source>
</evidence>
<reference evidence="2 3" key="1">
    <citation type="submission" date="2021-06" db="EMBL/GenBank/DDBJ databases">
        <authorList>
            <person name="Palmer J.M."/>
        </authorList>
    </citation>
    <scope>NUCLEOTIDE SEQUENCE [LARGE SCALE GENOMIC DNA]</scope>
    <source>
        <strain evidence="2 3">AS_MEX2019</strain>
        <tissue evidence="2">Muscle</tissue>
    </source>
</reference>
<name>A0ABV0Z8F4_9TELE</name>
<keyword evidence="1" id="KW-0732">Signal</keyword>
<sequence length="125" mass="13819">MLLLSFYVVSHMFLDILQVSQQAAKCIPAMVCPELTEQIRREVAASLHQRKGDFTCYFLTDLVTFTLPAGTPEADREAANAWGNSAAAAAYCLAFLSGFLSVHQNACFVYLTGMKRRVVHMLKVA</sequence>
<feature type="chain" id="PRO_5045334928" evidence="1">
    <location>
        <begin position="23"/>
        <end position="125"/>
    </location>
</feature>
<comment type="caution">
    <text evidence="2">The sequence shown here is derived from an EMBL/GenBank/DDBJ whole genome shotgun (WGS) entry which is preliminary data.</text>
</comment>
<accession>A0ABV0Z8F4</accession>
<dbReference type="EMBL" id="JAHRIP010054570">
    <property type="protein sequence ID" value="MEQ2301713.1"/>
    <property type="molecule type" value="Genomic_DNA"/>
</dbReference>
<protein>
    <submittedName>
        <fullName evidence="2">Uncharacterized protein</fullName>
    </submittedName>
</protein>
<keyword evidence="3" id="KW-1185">Reference proteome</keyword>
<dbReference type="Proteomes" id="UP001469553">
    <property type="component" value="Unassembled WGS sequence"/>
</dbReference>
<evidence type="ECO:0000313" key="3">
    <source>
        <dbReference type="Proteomes" id="UP001469553"/>
    </source>
</evidence>
<gene>
    <name evidence="2" type="ORF">AMECASPLE_038901</name>
</gene>
<organism evidence="2 3">
    <name type="scientific">Ameca splendens</name>
    <dbReference type="NCBI Taxonomy" id="208324"/>
    <lineage>
        <taxon>Eukaryota</taxon>
        <taxon>Metazoa</taxon>
        <taxon>Chordata</taxon>
        <taxon>Craniata</taxon>
        <taxon>Vertebrata</taxon>
        <taxon>Euteleostomi</taxon>
        <taxon>Actinopterygii</taxon>
        <taxon>Neopterygii</taxon>
        <taxon>Teleostei</taxon>
        <taxon>Neoteleostei</taxon>
        <taxon>Acanthomorphata</taxon>
        <taxon>Ovalentaria</taxon>
        <taxon>Atherinomorphae</taxon>
        <taxon>Cyprinodontiformes</taxon>
        <taxon>Goodeidae</taxon>
        <taxon>Ameca</taxon>
    </lineage>
</organism>
<proteinExistence type="predicted"/>
<evidence type="ECO:0000256" key="1">
    <source>
        <dbReference type="SAM" id="SignalP"/>
    </source>
</evidence>
<feature type="signal peptide" evidence="1">
    <location>
        <begin position="1"/>
        <end position="22"/>
    </location>
</feature>